<reference evidence="2" key="2">
    <citation type="submission" date="2022-01" db="EMBL/GenBank/DDBJ databases">
        <authorList>
            <person name="Yamashiro T."/>
            <person name="Shiraishi A."/>
            <person name="Satake H."/>
            <person name="Nakayama K."/>
        </authorList>
    </citation>
    <scope>NUCLEOTIDE SEQUENCE</scope>
</reference>
<protein>
    <submittedName>
        <fullName evidence="2">Uncharacterized protein</fullName>
    </submittedName>
</protein>
<dbReference type="Proteomes" id="UP001151760">
    <property type="component" value="Unassembled WGS sequence"/>
</dbReference>
<feature type="compositionally biased region" description="Basic and acidic residues" evidence="1">
    <location>
        <begin position="120"/>
        <end position="129"/>
    </location>
</feature>
<comment type="caution">
    <text evidence="2">The sequence shown here is derived from an EMBL/GenBank/DDBJ whole genome shotgun (WGS) entry which is preliminary data.</text>
</comment>
<feature type="compositionally biased region" description="Acidic residues" evidence="1">
    <location>
        <begin position="130"/>
        <end position="144"/>
    </location>
</feature>
<proteinExistence type="predicted"/>
<evidence type="ECO:0000256" key="1">
    <source>
        <dbReference type="SAM" id="MobiDB-lite"/>
    </source>
</evidence>
<sequence length="144" mass="16381">MVLIVEDKATLVPHSESKLDMDVAQDDPNENNVEDCINLIRNDLDKLKLFLSKVKDLKKELEIDAPSQNAPQKRMHYEDLLGGKAPVIVTIKNLKKCPNKCHRIFKGAAEKDDALYEANKRASKDKNIDAEEEEVNEYEEDSES</sequence>
<keyword evidence="3" id="KW-1185">Reference proteome</keyword>
<reference evidence="2" key="1">
    <citation type="journal article" date="2022" name="Int. J. Mol. Sci.">
        <title>Draft Genome of Tanacetum Coccineum: Genomic Comparison of Closely Related Tanacetum-Family Plants.</title>
        <authorList>
            <person name="Yamashiro T."/>
            <person name="Shiraishi A."/>
            <person name="Nakayama K."/>
            <person name="Satake H."/>
        </authorList>
    </citation>
    <scope>NUCLEOTIDE SEQUENCE</scope>
</reference>
<accession>A0ABQ5GMN6</accession>
<evidence type="ECO:0000313" key="3">
    <source>
        <dbReference type="Proteomes" id="UP001151760"/>
    </source>
</evidence>
<evidence type="ECO:0000313" key="2">
    <source>
        <dbReference type="EMBL" id="GJT76933.1"/>
    </source>
</evidence>
<dbReference type="EMBL" id="BQNB010018667">
    <property type="protein sequence ID" value="GJT76933.1"/>
    <property type="molecule type" value="Genomic_DNA"/>
</dbReference>
<gene>
    <name evidence="2" type="ORF">Tco_1043658</name>
</gene>
<name>A0ABQ5GMN6_9ASTR</name>
<organism evidence="2 3">
    <name type="scientific">Tanacetum coccineum</name>
    <dbReference type="NCBI Taxonomy" id="301880"/>
    <lineage>
        <taxon>Eukaryota</taxon>
        <taxon>Viridiplantae</taxon>
        <taxon>Streptophyta</taxon>
        <taxon>Embryophyta</taxon>
        <taxon>Tracheophyta</taxon>
        <taxon>Spermatophyta</taxon>
        <taxon>Magnoliopsida</taxon>
        <taxon>eudicotyledons</taxon>
        <taxon>Gunneridae</taxon>
        <taxon>Pentapetalae</taxon>
        <taxon>asterids</taxon>
        <taxon>campanulids</taxon>
        <taxon>Asterales</taxon>
        <taxon>Asteraceae</taxon>
        <taxon>Asteroideae</taxon>
        <taxon>Anthemideae</taxon>
        <taxon>Anthemidinae</taxon>
        <taxon>Tanacetum</taxon>
    </lineage>
</organism>
<feature type="region of interest" description="Disordered" evidence="1">
    <location>
        <begin position="120"/>
        <end position="144"/>
    </location>
</feature>